<evidence type="ECO:0000259" key="2">
    <source>
        <dbReference type="Pfam" id="PF20434"/>
    </source>
</evidence>
<dbReference type="Pfam" id="PF20434">
    <property type="entry name" value="BD-FAE"/>
    <property type="match status" value="1"/>
</dbReference>
<dbReference type="EMBL" id="CP138580">
    <property type="protein sequence ID" value="WPG97865.1"/>
    <property type="molecule type" value="Genomic_DNA"/>
</dbReference>
<feature type="domain" description="BD-FAE-like" evidence="2">
    <location>
        <begin position="51"/>
        <end position="160"/>
    </location>
</feature>
<dbReference type="SUPFAM" id="SSF53474">
    <property type="entry name" value="alpha/beta-Hydrolases"/>
    <property type="match status" value="1"/>
</dbReference>
<reference evidence="3 4" key="1">
    <citation type="submission" date="2023-11" db="EMBL/GenBank/DDBJ databases">
        <title>An acidophilic fungus is an integral part of prey digestion in a carnivorous sundew plant.</title>
        <authorList>
            <person name="Tsai I.J."/>
        </authorList>
    </citation>
    <scope>NUCLEOTIDE SEQUENCE [LARGE SCALE GENOMIC DNA]</scope>
    <source>
        <strain evidence="3">169a</strain>
    </source>
</reference>
<name>A0AAQ3M108_9PEZI</name>
<accession>A0AAQ3M108</accession>
<dbReference type="Gene3D" id="3.40.50.1820">
    <property type="entry name" value="alpha/beta hydrolase"/>
    <property type="match status" value="1"/>
</dbReference>
<dbReference type="InterPro" id="IPR049492">
    <property type="entry name" value="BD-FAE-like_dom"/>
</dbReference>
<evidence type="ECO:0000313" key="4">
    <source>
        <dbReference type="Proteomes" id="UP001303373"/>
    </source>
</evidence>
<dbReference type="GO" id="GO:0016787">
    <property type="term" value="F:hydrolase activity"/>
    <property type="evidence" value="ECO:0007669"/>
    <property type="project" value="UniProtKB-KW"/>
</dbReference>
<dbReference type="AlphaFoldDB" id="A0AAQ3M108"/>
<dbReference type="InterPro" id="IPR029058">
    <property type="entry name" value="AB_hydrolase_fold"/>
</dbReference>
<proteinExistence type="predicted"/>
<evidence type="ECO:0000256" key="1">
    <source>
        <dbReference type="ARBA" id="ARBA00022801"/>
    </source>
</evidence>
<dbReference type="Proteomes" id="UP001303373">
    <property type="component" value="Chromosome 1"/>
</dbReference>
<dbReference type="InterPro" id="IPR050300">
    <property type="entry name" value="GDXG_lipolytic_enzyme"/>
</dbReference>
<protein>
    <recommendedName>
        <fullName evidence="2">BD-FAE-like domain-containing protein</fullName>
    </recommendedName>
</protein>
<evidence type="ECO:0000313" key="3">
    <source>
        <dbReference type="EMBL" id="WPG97865.1"/>
    </source>
</evidence>
<keyword evidence="4" id="KW-1185">Reference proteome</keyword>
<gene>
    <name evidence="3" type="ORF">R9X50_00064700</name>
</gene>
<organism evidence="3 4">
    <name type="scientific">Acrodontium crateriforme</name>
    <dbReference type="NCBI Taxonomy" id="150365"/>
    <lineage>
        <taxon>Eukaryota</taxon>
        <taxon>Fungi</taxon>
        <taxon>Dikarya</taxon>
        <taxon>Ascomycota</taxon>
        <taxon>Pezizomycotina</taxon>
        <taxon>Dothideomycetes</taxon>
        <taxon>Dothideomycetidae</taxon>
        <taxon>Mycosphaerellales</taxon>
        <taxon>Teratosphaeriaceae</taxon>
        <taxon>Acrodontium</taxon>
    </lineage>
</organism>
<dbReference type="PANTHER" id="PTHR48081">
    <property type="entry name" value="AB HYDROLASE SUPERFAMILY PROTEIN C4A8.06C"/>
    <property type="match status" value="1"/>
</dbReference>
<sequence length="325" mass="35546">MDSLPAFGKSIPQILQPTHNLFLPLLSANSTKINSVKKETFAYGQHERQQLDVYTPPSPSTVNGRRAVLMFAYGGGLIHGARSLPFMNNLMHANIGAFFALNAGYTVVVTDYRLMQHGAAFPSGGEDLALAVEWIIASYEDADLFLMGNSAGGVHLSTFLLHSSFAETRAKILPGGSSRSRLRGAVLLSVPLSFDIALTLRPELQQTVAKYFGDDVHGNSPVGLLRQAREKDGVLDVVNGGVRVLVLIGELDPEEDILIPRDEFVKEWSLFKGNPSRCALVTDCMEGQNHISPPCSLMTEGERENAWGWQVISFCDTSRKFQPRG</sequence>
<keyword evidence="1" id="KW-0378">Hydrolase</keyword>